<organism evidence="7 8">
    <name type="scientific">Sphingomonas rustica</name>
    <dbReference type="NCBI Taxonomy" id="3103142"/>
    <lineage>
        <taxon>Bacteria</taxon>
        <taxon>Pseudomonadati</taxon>
        <taxon>Pseudomonadota</taxon>
        <taxon>Alphaproteobacteria</taxon>
        <taxon>Sphingomonadales</taxon>
        <taxon>Sphingomonadaceae</taxon>
        <taxon>Sphingomonas</taxon>
    </lineage>
</organism>
<keyword evidence="5 6" id="KW-0472">Membrane</keyword>
<evidence type="ECO:0000256" key="4">
    <source>
        <dbReference type="ARBA" id="ARBA00022989"/>
    </source>
</evidence>
<dbReference type="InterPro" id="IPR000612">
    <property type="entry name" value="PMP3"/>
</dbReference>
<evidence type="ECO:0000256" key="3">
    <source>
        <dbReference type="ARBA" id="ARBA00022692"/>
    </source>
</evidence>
<comment type="caution">
    <text evidence="7">The sequence shown here is derived from an EMBL/GenBank/DDBJ whole genome shotgun (WGS) entry which is preliminary data.</text>
</comment>
<proteinExistence type="inferred from homology"/>
<keyword evidence="4 6" id="KW-1133">Transmembrane helix</keyword>
<gene>
    <name evidence="7" type="ORF">TPR58_01030</name>
</gene>
<keyword evidence="3 6" id="KW-0812">Transmembrane</keyword>
<evidence type="ECO:0000256" key="2">
    <source>
        <dbReference type="ARBA" id="ARBA00009530"/>
    </source>
</evidence>
<dbReference type="Pfam" id="PF01679">
    <property type="entry name" value="Pmp3"/>
    <property type="match status" value="1"/>
</dbReference>
<keyword evidence="8" id="KW-1185">Reference proteome</keyword>
<sequence length="62" mass="6337">MIAPRPGRIAAAVFAPPLATYLSGGASRNFWITIGLTMLGFVPGMAHALWLVASGRGSAAPV</sequence>
<name>A0ABV0B4T6_9SPHN</name>
<evidence type="ECO:0000256" key="1">
    <source>
        <dbReference type="ARBA" id="ARBA00004370"/>
    </source>
</evidence>
<accession>A0ABV0B4T6</accession>
<feature type="transmembrane region" description="Helical" evidence="6">
    <location>
        <begin position="30"/>
        <end position="53"/>
    </location>
</feature>
<protein>
    <submittedName>
        <fullName evidence="7">YqaE/Pmp3 family membrane protein</fullName>
    </submittedName>
</protein>
<dbReference type="Proteomes" id="UP001427805">
    <property type="component" value="Unassembled WGS sequence"/>
</dbReference>
<comment type="subcellular location">
    <subcellularLocation>
        <location evidence="1">Membrane</location>
    </subcellularLocation>
</comment>
<comment type="similarity">
    <text evidence="2">Belongs to the UPF0057 (PMP3) family.</text>
</comment>
<evidence type="ECO:0000313" key="7">
    <source>
        <dbReference type="EMBL" id="MEN3745731.1"/>
    </source>
</evidence>
<evidence type="ECO:0000256" key="5">
    <source>
        <dbReference type="ARBA" id="ARBA00023136"/>
    </source>
</evidence>
<reference evidence="7 8" key="1">
    <citation type="submission" date="2024-05" db="EMBL/GenBank/DDBJ databases">
        <title>Sphingomonas sp. HF-S3 16S ribosomal RNA gene Genome sequencing and assembly.</title>
        <authorList>
            <person name="Lee H."/>
        </authorList>
    </citation>
    <scope>NUCLEOTIDE SEQUENCE [LARGE SCALE GENOMIC DNA]</scope>
    <source>
        <strain evidence="7 8">HF-S3</strain>
    </source>
</reference>
<evidence type="ECO:0000313" key="8">
    <source>
        <dbReference type="Proteomes" id="UP001427805"/>
    </source>
</evidence>
<dbReference type="EMBL" id="JBDIZK010000001">
    <property type="protein sequence ID" value="MEN3745731.1"/>
    <property type="molecule type" value="Genomic_DNA"/>
</dbReference>
<dbReference type="RefSeq" id="WP_346244738.1">
    <property type="nucleotide sequence ID" value="NZ_JBDIZK010000001.1"/>
</dbReference>
<evidence type="ECO:0000256" key="6">
    <source>
        <dbReference type="SAM" id="Phobius"/>
    </source>
</evidence>